<dbReference type="AlphaFoldDB" id="A0A2R4VS20"/>
<keyword evidence="7" id="KW-0614">Plasmid</keyword>
<evidence type="ECO:0000256" key="1">
    <source>
        <dbReference type="ARBA" id="ARBA00022448"/>
    </source>
</evidence>
<keyword evidence="2" id="KW-0547">Nucleotide-binding</keyword>
<evidence type="ECO:0000256" key="3">
    <source>
        <dbReference type="ARBA" id="ARBA00022840"/>
    </source>
</evidence>
<geneLocation type="plasmid" evidence="7 8">
    <name>pYZ2</name>
</geneLocation>
<organism evidence="7 8">
    <name type="scientific">Azospirillum humicireducens</name>
    <dbReference type="NCBI Taxonomy" id="1226968"/>
    <lineage>
        <taxon>Bacteria</taxon>
        <taxon>Pseudomonadati</taxon>
        <taxon>Pseudomonadota</taxon>
        <taxon>Alphaproteobacteria</taxon>
        <taxon>Rhodospirillales</taxon>
        <taxon>Azospirillaceae</taxon>
        <taxon>Azospirillum</taxon>
    </lineage>
</organism>
<evidence type="ECO:0000256" key="4">
    <source>
        <dbReference type="ARBA" id="ARBA00022967"/>
    </source>
</evidence>
<feature type="domain" description="ABC transporter" evidence="6">
    <location>
        <begin position="10"/>
        <end position="243"/>
    </location>
</feature>
<proteinExistence type="predicted"/>
<evidence type="ECO:0000259" key="6">
    <source>
        <dbReference type="PROSITE" id="PS50893"/>
    </source>
</evidence>
<dbReference type="InterPro" id="IPR027417">
    <property type="entry name" value="P-loop_NTPase"/>
</dbReference>
<evidence type="ECO:0000256" key="5">
    <source>
        <dbReference type="ARBA" id="ARBA00037066"/>
    </source>
</evidence>
<dbReference type="Proteomes" id="UP000077405">
    <property type="component" value="Plasmid pYZ2"/>
</dbReference>
<reference evidence="7 8" key="1">
    <citation type="submission" date="2018-04" db="EMBL/GenBank/DDBJ databases">
        <title>Complete genome sequence of the nitrogen-fixing bacterium Azospirillum humicireducens type strain SgZ-5.</title>
        <authorList>
            <person name="Yu Z."/>
        </authorList>
    </citation>
    <scope>NUCLEOTIDE SEQUENCE [LARGE SCALE GENOMIC DNA]</scope>
    <source>
        <strain evidence="7 8">SgZ-5</strain>
        <plasmid evidence="7 8">pYZ2</plasmid>
    </source>
</reference>
<dbReference type="KEGG" id="ahu:A6A40_19335"/>
<dbReference type="SUPFAM" id="SSF52540">
    <property type="entry name" value="P-loop containing nucleoside triphosphate hydrolases"/>
    <property type="match status" value="1"/>
</dbReference>
<dbReference type="OrthoDB" id="9810077at2"/>
<protein>
    <submittedName>
        <fullName evidence="7">Iron ABC transporter</fullName>
    </submittedName>
</protein>
<dbReference type="PROSITE" id="PS00211">
    <property type="entry name" value="ABC_TRANSPORTER_1"/>
    <property type="match status" value="1"/>
</dbReference>
<evidence type="ECO:0000313" key="7">
    <source>
        <dbReference type="EMBL" id="AWB07212.1"/>
    </source>
</evidence>
<dbReference type="InterPro" id="IPR017871">
    <property type="entry name" value="ABC_transporter-like_CS"/>
</dbReference>
<keyword evidence="1" id="KW-0813">Transport</keyword>
<dbReference type="Pfam" id="PF00005">
    <property type="entry name" value="ABC_tran"/>
    <property type="match status" value="1"/>
</dbReference>
<dbReference type="CDD" id="cd03214">
    <property type="entry name" value="ABC_Iron-Siderophores_B12_Hemin"/>
    <property type="match status" value="1"/>
</dbReference>
<dbReference type="RefSeq" id="WP_108547508.1">
    <property type="nucleotide sequence ID" value="NZ_CP028903.1"/>
</dbReference>
<dbReference type="InterPro" id="IPR003593">
    <property type="entry name" value="AAA+_ATPase"/>
</dbReference>
<accession>A0A2R4VS20</accession>
<sequence length="262" mass="27747">MTDNPAKGPLDVQGLTVRYGRTVIFNDVDLPTIQPGEVSVFAGPNGAGKSTLLRALAGMIRASGEILYDGRNLLDLTARRRAELVGFMPQSIAATNGLTVLDSVLASLRLFSPGISAQRSQDAALSALERIGILHLAMRPLGQLSGGQRQLASLAQSLVRKPQILLLDEPTSALDLRHQVEVMSVMKSVAREGRIVIVVLHDLSLAANWADQLIFLHDGRVADAGTPADVLTSDLLRSVYRVSARVGRAAGGGAYLAVDGLA</sequence>
<dbReference type="PROSITE" id="PS50893">
    <property type="entry name" value="ABC_TRANSPORTER_2"/>
    <property type="match status" value="1"/>
</dbReference>
<comment type="function">
    <text evidence="5">Part of the ABC transporter complex HmuTUV involved in hemin import. Responsible for energy coupling to the transport system.</text>
</comment>
<dbReference type="GO" id="GO:0005524">
    <property type="term" value="F:ATP binding"/>
    <property type="evidence" value="ECO:0007669"/>
    <property type="project" value="UniProtKB-KW"/>
</dbReference>
<dbReference type="PANTHER" id="PTHR42794:SF1">
    <property type="entry name" value="HEMIN IMPORT ATP-BINDING PROTEIN HMUV"/>
    <property type="match status" value="1"/>
</dbReference>
<gene>
    <name evidence="7" type="ORF">A6A40_19335</name>
</gene>
<keyword evidence="8" id="KW-1185">Reference proteome</keyword>
<dbReference type="EMBL" id="CP028903">
    <property type="protein sequence ID" value="AWB07212.1"/>
    <property type="molecule type" value="Genomic_DNA"/>
</dbReference>
<evidence type="ECO:0000313" key="8">
    <source>
        <dbReference type="Proteomes" id="UP000077405"/>
    </source>
</evidence>
<dbReference type="PANTHER" id="PTHR42794">
    <property type="entry name" value="HEMIN IMPORT ATP-BINDING PROTEIN HMUV"/>
    <property type="match status" value="1"/>
</dbReference>
<evidence type="ECO:0000256" key="2">
    <source>
        <dbReference type="ARBA" id="ARBA00022741"/>
    </source>
</evidence>
<keyword evidence="4" id="KW-1278">Translocase</keyword>
<dbReference type="Gene3D" id="3.40.50.300">
    <property type="entry name" value="P-loop containing nucleotide triphosphate hydrolases"/>
    <property type="match status" value="1"/>
</dbReference>
<name>A0A2R4VS20_9PROT</name>
<keyword evidence="3" id="KW-0067">ATP-binding</keyword>
<dbReference type="GO" id="GO:0016887">
    <property type="term" value="F:ATP hydrolysis activity"/>
    <property type="evidence" value="ECO:0007669"/>
    <property type="project" value="InterPro"/>
</dbReference>
<dbReference type="InterPro" id="IPR003439">
    <property type="entry name" value="ABC_transporter-like_ATP-bd"/>
</dbReference>
<dbReference type="SMART" id="SM00382">
    <property type="entry name" value="AAA"/>
    <property type="match status" value="1"/>
</dbReference>